<dbReference type="EMBL" id="BOOQ01000003">
    <property type="protein sequence ID" value="GII44335.1"/>
    <property type="molecule type" value="Genomic_DNA"/>
</dbReference>
<feature type="chain" id="PRO_5039270596" evidence="3">
    <location>
        <begin position="23"/>
        <end position="747"/>
    </location>
</feature>
<evidence type="ECO:0000313" key="4">
    <source>
        <dbReference type="EMBL" id="GII44335.1"/>
    </source>
</evidence>
<comment type="caution">
    <text evidence="4">The sequence shown here is derived from an EMBL/GenBank/DDBJ whole genome shotgun (WGS) entry which is preliminary data.</text>
</comment>
<gene>
    <name evidence="4" type="ORF">Psi02_07590</name>
</gene>
<sequence length="747" mass="78060">MIRKAALLALLTTALLVPPSMAGTAVAAPRGLGKIAAPANPLLVGRITPEVPREPTIPIQVTGTVTGTPMAPVRVRIHYSPGQPFRTRADMAQFATGQGIVTTSYSTKVQFTTLDQSGKLAFTFNVTPHELGMTQMGVYPFGIEVLDGNTGAQIAMDRTFLTYVPKDQQPPKIKLAVALPLVDRPHRADDSTFMDDDLHTSVTSGRLSKLLELVQSTGKTVTWFLDPAVLDDVRQSSAGPYTVVKGDENTRKAPDAAAAQWFEAVRTALADKPVMATPYGDPDVTALVHNGLDAPAAAAIQRGAAAATAQLGREVPTSVAWPSGGAADRDAIDELATAGVKSVLLSGDTLPPDPPVSTTPDAASRLDTVSGPLAALVSDPTLSQLLGGDVSAPGSALLARQRFIAETAMIAFEPPGSQSQGTPLTGGQTTGGGQGTGGGQTSGGARTARTIVVAPPAELWNPDPKFVSALLKNVSAAPWLKMTTLDSVKPTKAQVHRSDLVYTTRDRQAELGKSYLATVRKLSDKADAAATVTEEHTQLFHDAILRLTSSSWRGDSKRATAFAAQVEKAVDTRIDDVLVVGTARAVAGANGQVPVSVSNSLDKPIRIKIRVTSDNTSRLGIDAPGGVYETPETTILKSRTLLENVPVTVPQGGGEATIAIQLLTAEGKRYGDAVHVTVRATGYTGIALVIVGAALTIMLAAVVMRILRRRSRKSFPFSPAEPAGPESVPPPGGPQAVPADQRESPPT</sequence>
<evidence type="ECO:0000256" key="2">
    <source>
        <dbReference type="SAM" id="Phobius"/>
    </source>
</evidence>
<feature type="compositionally biased region" description="Low complexity" evidence="1">
    <location>
        <begin position="416"/>
        <end position="427"/>
    </location>
</feature>
<organism evidence="4 5">
    <name type="scientific">Planotetraspora silvatica</name>
    <dbReference type="NCBI Taxonomy" id="234614"/>
    <lineage>
        <taxon>Bacteria</taxon>
        <taxon>Bacillati</taxon>
        <taxon>Actinomycetota</taxon>
        <taxon>Actinomycetes</taxon>
        <taxon>Streptosporangiales</taxon>
        <taxon>Streptosporangiaceae</taxon>
        <taxon>Planotetraspora</taxon>
    </lineage>
</organism>
<dbReference type="RefSeq" id="WP_203971835.1">
    <property type="nucleotide sequence ID" value="NZ_BAAAKY010000004.1"/>
</dbReference>
<evidence type="ECO:0000256" key="1">
    <source>
        <dbReference type="SAM" id="MobiDB-lite"/>
    </source>
</evidence>
<name>A0A8J3UGP2_9ACTN</name>
<feature type="compositionally biased region" description="Gly residues" evidence="1">
    <location>
        <begin position="428"/>
        <end position="442"/>
    </location>
</feature>
<keyword evidence="2" id="KW-0812">Transmembrane</keyword>
<feature type="transmembrane region" description="Helical" evidence="2">
    <location>
        <begin position="683"/>
        <end position="707"/>
    </location>
</feature>
<dbReference type="Pfam" id="PF19516">
    <property type="entry name" value="DUF6049"/>
    <property type="match status" value="1"/>
</dbReference>
<dbReference type="Proteomes" id="UP000644610">
    <property type="component" value="Unassembled WGS sequence"/>
</dbReference>
<protein>
    <submittedName>
        <fullName evidence="4">Uncharacterized protein</fullName>
    </submittedName>
</protein>
<accession>A0A8J3UGP2</accession>
<dbReference type="AlphaFoldDB" id="A0A8J3UGP2"/>
<keyword evidence="3" id="KW-0732">Signal</keyword>
<dbReference type="InterPro" id="IPR046112">
    <property type="entry name" value="DUF6049"/>
</dbReference>
<reference evidence="4" key="1">
    <citation type="submission" date="2021-01" db="EMBL/GenBank/DDBJ databases">
        <title>Whole genome shotgun sequence of Planotetraspora silvatica NBRC 100141.</title>
        <authorList>
            <person name="Komaki H."/>
            <person name="Tamura T."/>
        </authorList>
    </citation>
    <scope>NUCLEOTIDE SEQUENCE</scope>
    <source>
        <strain evidence="4">NBRC 100141</strain>
    </source>
</reference>
<proteinExistence type="predicted"/>
<keyword evidence="2" id="KW-1133">Transmembrane helix</keyword>
<keyword evidence="5" id="KW-1185">Reference proteome</keyword>
<keyword evidence="2" id="KW-0472">Membrane</keyword>
<evidence type="ECO:0000313" key="5">
    <source>
        <dbReference type="Proteomes" id="UP000644610"/>
    </source>
</evidence>
<feature type="signal peptide" evidence="3">
    <location>
        <begin position="1"/>
        <end position="22"/>
    </location>
</feature>
<evidence type="ECO:0000256" key="3">
    <source>
        <dbReference type="SAM" id="SignalP"/>
    </source>
</evidence>
<feature type="region of interest" description="Disordered" evidence="1">
    <location>
        <begin position="413"/>
        <end position="445"/>
    </location>
</feature>
<feature type="region of interest" description="Disordered" evidence="1">
    <location>
        <begin position="714"/>
        <end position="747"/>
    </location>
</feature>